<name>A0A1Y3PJQ8_9BACI</name>
<organism evidence="2 3">
    <name type="scientific">Bacillus thermozeamaize</name>
    <dbReference type="NCBI Taxonomy" id="230954"/>
    <lineage>
        <taxon>Bacteria</taxon>
        <taxon>Bacillati</taxon>
        <taxon>Bacillota</taxon>
        <taxon>Bacilli</taxon>
        <taxon>Bacillales</taxon>
        <taxon>Bacillaceae</taxon>
        <taxon>Bacillus</taxon>
    </lineage>
</organism>
<accession>A0A1Y3PJQ8</accession>
<keyword evidence="1" id="KW-0472">Membrane</keyword>
<evidence type="ECO:0000313" key="3">
    <source>
        <dbReference type="Proteomes" id="UP000196475"/>
    </source>
</evidence>
<dbReference type="EMBL" id="LZRT01000072">
    <property type="protein sequence ID" value="OUM87625.1"/>
    <property type="molecule type" value="Genomic_DNA"/>
</dbReference>
<dbReference type="AlphaFoldDB" id="A0A1Y3PJQ8"/>
<keyword evidence="1" id="KW-1133">Transmembrane helix</keyword>
<sequence>MFIGIVLCYAAGAAMQGYFAWKKGEKRECVVLLGLVAVGVLFATLYYTGANQRIYPLEILERLFRPLTEWIYVAL</sequence>
<reference evidence="3" key="1">
    <citation type="submission" date="2016-06" db="EMBL/GenBank/DDBJ databases">
        <authorList>
            <person name="Nascimento L."/>
            <person name="Pereira R.V."/>
            <person name="Martins L.F."/>
            <person name="Quaggio R.B."/>
            <person name="Silva A.M."/>
            <person name="Setubal J.C."/>
        </authorList>
    </citation>
    <scope>NUCLEOTIDE SEQUENCE [LARGE SCALE GENOMIC DNA]</scope>
</reference>
<feature type="transmembrane region" description="Helical" evidence="1">
    <location>
        <begin position="29"/>
        <end position="47"/>
    </location>
</feature>
<comment type="caution">
    <text evidence="2">The sequence shown here is derived from an EMBL/GenBank/DDBJ whole genome shotgun (WGS) entry which is preliminary data.</text>
</comment>
<evidence type="ECO:0000256" key="1">
    <source>
        <dbReference type="SAM" id="Phobius"/>
    </source>
</evidence>
<gene>
    <name evidence="2" type="ORF">BAA01_04970</name>
</gene>
<evidence type="ECO:0000313" key="2">
    <source>
        <dbReference type="EMBL" id="OUM87625.1"/>
    </source>
</evidence>
<proteinExistence type="predicted"/>
<keyword evidence="1" id="KW-0812">Transmembrane</keyword>
<protein>
    <submittedName>
        <fullName evidence="2">Uncharacterized protein</fullName>
    </submittedName>
</protein>
<dbReference type="Proteomes" id="UP000196475">
    <property type="component" value="Unassembled WGS sequence"/>
</dbReference>